<organism evidence="1 2">
    <name type="scientific">Trichinella patagoniensis</name>
    <dbReference type="NCBI Taxonomy" id="990121"/>
    <lineage>
        <taxon>Eukaryota</taxon>
        <taxon>Metazoa</taxon>
        <taxon>Ecdysozoa</taxon>
        <taxon>Nematoda</taxon>
        <taxon>Enoplea</taxon>
        <taxon>Dorylaimia</taxon>
        <taxon>Trichinellida</taxon>
        <taxon>Trichinellidae</taxon>
        <taxon>Trichinella</taxon>
    </lineage>
</organism>
<comment type="caution">
    <text evidence="1">The sequence shown here is derived from an EMBL/GenBank/DDBJ whole genome shotgun (WGS) entry which is preliminary data.</text>
</comment>
<dbReference type="Proteomes" id="UP000054783">
    <property type="component" value="Unassembled WGS sequence"/>
</dbReference>
<gene>
    <name evidence="1" type="ORF">T12_3347</name>
</gene>
<accession>A0A0V0ZS75</accession>
<protein>
    <submittedName>
        <fullName evidence="1">Uncharacterized protein</fullName>
    </submittedName>
</protein>
<sequence length="79" mass="9614">MLDRKEARKADTRLLERREIANVHKFVRRHCRRPCLHYCDTMVDGIYNCGRRSCCRQPFNREALLARFRHMLLNQIHDC</sequence>
<name>A0A0V0ZS75_9BILA</name>
<reference evidence="1 2" key="1">
    <citation type="submission" date="2015-01" db="EMBL/GenBank/DDBJ databases">
        <title>Evolution of Trichinella species and genotypes.</title>
        <authorList>
            <person name="Korhonen P.K."/>
            <person name="Edoardo P."/>
            <person name="Giuseppe L.R."/>
            <person name="Gasser R.B."/>
        </authorList>
    </citation>
    <scope>NUCLEOTIDE SEQUENCE [LARGE SCALE GENOMIC DNA]</scope>
    <source>
        <strain evidence="1">ISS2496</strain>
    </source>
</reference>
<dbReference type="AlphaFoldDB" id="A0A0V0ZS75"/>
<evidence type="ECO:0000313" key="2">
    <source>
        <dbReference type="Proteomes" id="UP000054783"/>
    </source>
</evidence>
<keyword evidence="2" id="KW-1185">Reference proteome</keyword>
<dbReference type="OrthoDB" id="5920924at2759"/>
<dbReference type="EMBL" id="JYDQ01000104">
    <property type="protein sequence ID" value="KRY14985.1"/>
    <property type="molecule type" value="Genomic_DNA"/>
</dbReference>
<evidence type="ECO:0000313" key="1">
    <source>
        <dbReference type="EMBL" id="KRY14985.1"/>
    </source>
</evidence>
<proteinExistence type="predicted"/>